<dbReference type="AlphaFoldDB" id="A0A9N8WIF6"/>
<dbReference type="SMART" id="SM00717">
    <property type="entry name" value="SANT"/>
    <property type="match status" value="2"/>
</dbReference>
<feature type="domain" description="Myb-like" evidence="1">
    <location>
        <begin position="24"/>
        <end position="75"/>
    </location>
</feature>
<dbReference type="GO" id="GO:0000981">
    <property type="term" value="F:DNA-binding transcription factor activity, RNA polymerase II-specific"/>
    <property type="evidence" value="ECO:0007669"/>
    <property type="project" value="TreeGrafter"/>
</dbReference>
<dbReference type="InterPro" id="IPR017930">
    <property type="entry name" value="Myb_dom"/>
</dbReference>
<evidence type="ECO:0000313" key="4">
    <source>
        <dbReference type="Proteomes" id="UP000789572"/>
    </source>
</evidence>
<dbReference type="EMBL" id="CAJVPJ010000175">
    <property type="protein sequence ID" value="CAG8490701.1"/>
    <property type="molecule type" value="Genomic_DNA"/>
</dbReference>
<keyword evidence="4" id="KW-1185">Reference proteome</keyword>
<dbReference type="GO" id="GO:0000978">
    <property type="term" value="F:RNA polymerase II cis-regulatory region sequence-specific DNA binding"/>
    <property type="evidence" value="ECO:0007669"/>
    <property type="project" value="TreeGrafter"/>
</dbReference>
<proteinExistence type="predicted"/>
<dbReference type="InterPro" id="IPR001005">
    <property type="entry name" value="SANT/Myb"/>
</dbReference>
<dbReference type="PROSITE" id="PS51294">
    <property type="entry name" value="HTH_MYB"/>
    <property type="match status" value="1"/>
</dbReference>
<dbReference type="CDD" id="cd00167">
    <property type="entry name" value="SANT"/>
    <property type="match status" value="1"/>
</dbReference>
<dbReference type="Pfam" id="PF00249">
    <property type="entry name" value="Myb_DNA-binding"/>
    <property type="match status" value="1"/>
</dbReference>
<dbReference type="InterPro" id="IPR050560">
    <property type="entry name" value="MYB_TF"/>
</dbReference>
<dbReference type="Proteomes" id="UP000789572">
    <property type="component" value="Unassembled WGS sequence"/>
</dbReference>
<evidence type="ECO:0000259" key="2">
    <source>
        <dbReference type="PROSITE" id="PS51294"/>
    </source>
</evidence>
<dbReference type="PANTHER" id="PTHR45614">
    <property type="entry name" value="MYB PROTEIN-RELATED"/>
    <property type="match status" value="1"/>
</dbReference>
<dbReference type="SUPFAM" id="SSF46689">
    <property type="entry name" value="Homeodomain-like"/>
    <property type="match status" value="1"/>
</dbReference>
<dbReference type="GO" id="GO:0005634">
    <property type="term" value="C:nucleus"/>
    <property type="evidence" value="ECO:0007669"/>
    <property type="project" value="TreeGrafter"/>
</dbReference>
<accession>A0A9N8WIF6</accession>
<protein>
    <submittedName>
        <fullName evidence="3">3062_t:CDS:1</fullName>
    </submittedName>
</protein>
<dbReference type="InterPro" id="IPR009057">
    <property type="entry name" value="Homeodomain-like_sf"/>
</dbReference>
<comment type="caution">
    <text evidence="3">The sequence shown here is derived from an EMBL/GenBank/DDBJ whole genome shotgun (WGS) entry which is preliminary data.</text>
</comment>
<feature type="domain" description="HTH myb-type" evidence="2">
    <location>
        <begin position="24"/>
        <end position="79"/>
    </location>
</feature>
<gene>
    <name evidence="3" type="ORF">POCULU_LOCUS2055</name>
</gene>
<dbReference type="PANTHER" id="PTHR45614:SF25">
    <property type="entry name" value="MYB PROTEIN"/>
    <property type="match status" value="1"/>
</dbReference>
<organism evidence="3 4">
    <name type="scientific">Paraglomus occultum</name>
    <dbReference type="NCBI Taxonomy" id="144539"/>
    <lineage>
        <taxon>Eukaryota</taxon>
        <taxon>Fungi</taxon>
        <taxon>Fungi incertae sedis</taxon>
        <taxon>Mucoromycota</taxon>
        <taxon>Glomeromycotina</taxon>
        <taxon>Glomeromycetes</taxon>
        <taxon>Paraglomerales</taxon>
        <taxon>Paraglomeraceae</taxon>
        <taxon>Paraglomus</taxon>
    </lineage>
</organism>
<reference evidence="3" key="1">
    <citation type="submission" date="2021-06" db="EMBL/GenBank/DDBJ databases">
        <authorList>
            <person name="Kallberg Y."/>
            <person name="Tangrot J."/>
            <person name="Rosling A."/>
        </authorList>
    </citation>
    <scope>NUCLEOTIDE SEQUENCE</scope>
    <source>
        <strain evidence="3">IA702</strain>
    </source>
</reference>
<evidence type="ECO:0000313" key="3">
    <source>
        <dbReference type="EMBL" id="CAG8490701.1"/>
    </source>
</evidence>
<dbReference type="PROSITE" id="PS50090">
    <property type="entry name" value="MYB_LIKE"/>
    <property type="match status" value="1"/>
</dbReference>
<dbReference type="Gene3D" id="1.10.10.60">
    <property type="entry name" value="Homeodomain-like"/>
    <property type="match status" value="1"/>
</dbReference>
<evidence type="ECO:0000259" key="1">
    <source>
        <dbReference type="PROSITE" id="PS50090"/>
    </source>
</evidence>
<name>A0A9N8WIF6_9GLOM</name>
<sequence>MSGHAPNGIKYENDLTGRLEKYPLKRIKKGRWDDEEDKKLKAIVKIHGPKRWEKISIYHPTRNGKQMRTRWQFHLDQKVNKTRFAEKEIATVYYMRNEEKKGWADISRKLDNGRTASACQNAYKNIVEKKLRKCPTSASEYKLLYDATLVTDLKDLKDCSPKEKMAIEFLITAKIYVEPQNKMDVKYVVNSFGN</sequence>
<dbReference type="OrthoDB" id="2143914at2759"/>